<sequence>MELDRNRKMVGEQIVYFPSKNLASAVELVNISRAEFFVA</sequence>
<name>A0ABP2T9Y8_9LEPT</name>
<reference evidence="1 2" key="1">
    <citation type="submission" date="2013-01" db="EMBL/GenBank/DDBJ databases">
        <authorList>
            <person name="Harkins D.M."/>
            <person name="Durkin A.S."/>
            <person name="Brinkac L.M."/>
            <person name="Haft D.H."/>
            <person name="Selengut J.D."/>
            <person name="Sanka R."/>
            <person name="DePew J."/>
            <person name="Purushe J."/>
            <person name="Whelen A.C."/>
            <person name="Vinetz J.M."/>
            <person name="Sutton G.G."/>
            <person name="Nierman W.C."/>
            <person name="Fouts D.E."/>
        </authorList>
    </citation>
    <scope>NUCLEOTIDE SEQUENCE [LARGE SCALE GENOMIC DNA]</scope>
    <source>
        <strain evidence="1 2">2007001578</strain>
    </source>
</reference>
<organism evidence="1 2">
    <name type="scientific">Leptospira noguchii str. 2007001578</name>
    <dbReference type="NCBI Taxonomy" id="1049974"/>
    <lineage>
        <taxon>Bacteria</taxon>
        <taxon>Pseudomonadati</taxon>
        <taxon>Spirochaetota</taxon>
        <taxon>Spirochaetia</taxon>
        <taxon>Leptospirales</taxon>
        <taxon>Leptospiraceae</taxon>
        <taxon>Leptospira</taxon>
    </lineage>
</organism>
<evidence type="ECO:0000313" key="2">
    <source>
        <dbReference type="Proteomes" id="UP000012099"/>
    </source>
</evidence>
<comment type="caution">
    <text evidence="1">The sequence shown here is derived from an EMBL/GenBank/DDBJ whole genome shotgun (WGS) entry which is preliminary data.</text>
</comment>
<keyword evidence="2" id="KW-1185">Reference proteome</keyword>
<proteinExistence type="predicted"/>
<gene>
    <name evidence="1" type="ORF">LEP1GSC035_3784</name>
</gene>
<evidence type="ECO:0000313" key="1">
    <source>
        <dbReference type="EMBL" id="EMN01039.1"/>
    </source>
</evidence>
<dbReference type="EMBL" id="AHMH02000068">
    <property type="protein sequence ID" value="EMN01039.1"/>
    <property type="molecule type" value="Genomic_DNA"/>
</dbReference>
<accession>A0ABP2T9Y8</accession>
<protein>
    <submittedName>
        <fullName evidence="1">Uncharacterized protein</fullName>
    </submittedName>
</protein>
<dbReference type="Proteomes" id="UP000012099">
    <property type="component" value="Unassembled WGS sequence"/>
</dbReference>